<proteinExistence type="inferred from homology"/>
<evidence type="ECO:0000256" key="3">
    <source>
        <dbReference type="ARBA" id="ARBA00022475"/>
    </source>
</evidence>
<dbReference type="InterPro" id="IPR050330">
    <property type="entry name" value="Bact_OuterMem_StrucFunc"/>
</dbReference>
<dbReference type="InterPro" id="IPR006665">
    <property type="entry name" value="OmpA-like"/>
</dbReference>
<dbReference type="OrthoDB" id="9815217at2"/>
<keyword evidence="3" id="KW-1003">Cell membrane</keyword>
<evidence type="ECO:0000313" key="9">
    <source>
        <dbReference type="EMBL" id="MCG4564646.1"/>
    </source>
</evidence>
<gene>
    <name evidence="10" type="ORF">FYJ27_04520</name>
    <name evidence="9" type="ORF">L0P62_04205</name>
</gene>
<keyword evidence="5" id="KW-1133">Transmembrane helix</keyword>
<dbReference type="Gene3D" id="3.30.1330.60">
    <property type="entry name" value="OmpA-like domain"/>
    <property type="match status" value="1"/>
</dbReference>
<sequence>MRKRKKEDKKSTQDWLTTYSDMVTLLLCFFVLLFSFSEIDAQKFRTIMSSFQGGSGVLESGSAMDIPEKLEGDMNTNIDEEELEKLKDVIEEYAKSIGLKEEITLTIEERGLVIRFMDSVFFDSGKAEIKSESKQILHYMAELLNREEFKEKHIKVEGHTDSDPIIHSTTYPTNWELSSTRATNVLRYLVEDEGVNGDRISSSGYSYYRSVAPNDTKENKAKNRRVDIVILKSSYEKWEP</sequence>
<evidence type="ECO:0000313" key="10">
    <source>
        <dbReference type="EMBL" id="MSS42998.1"/>
    </source>
</evidence>
<evidence type="ECO:0000256" key="1">
    <source>
        <dbReference type="ARBA" id="ARBA00004162"/>
    </source>
</evidence>
<dbReference type="InterPro" id="IPR036737">
    <property type="entry name" value="OmpA-like_sf"/>
</dbReference>
<evidence type="ECO:0000256" key="6">
    <source>
        <dbReference type="ARBA" id="ARBA00023136"/>
    </source>
</evidence>
<comment type="similarity">
    <text evidence="2">Belongs to the MotB family.</text>
</comment>
<evidence type="ECO:0000313" key="11">
    <source>
        <dbReference type="Proteomes" id="UP000462760"/>
    </source>
</evidence>
<dbReference type="Pfam" id="PF00691">
    <property type="entry name" value="OmpA"/>
    <property type="match status" value="1"/>
</dbReference>
<comment type="subcellular location">
    <subcellularLocation>
        <location evidence="1">Cell membrane</location>
        <topology evidence="1">Single-pass membrane protein</topology>
    </subcellularLocation>
</comment>
<evidence type="ECO:0000256" key="7">
    <source>
        <dbReference type="PROSITE-ProRule" id="PRU00473"/>
    </source>
</evidence>
<dbReference type="Pfam" id="PF13677">
    <property type="entry name" value="MotB_plug"/>
    <property type="match status" value="1"/>
</dbReference>
<evidence type="ECO:0000256" key="4">
    <source>
        <dbReference type="ARBA" id="ARBA00022692"/>
    </source>
</evidence>
<protein>
    <submittedName>
        <fullName evidence="10">OmpA family protein</fullName>
    </submittedName>
</protein>
<name>A0A844FGA3_9FIRM</name>
<evidence type="ECO:0000259" key="8">
    <source>
        <dbReference type="PROSITE" id="PS51123"/>
    </source>
</evidence>
<reference evidence="10 11" key="1">
    <citation type="submission" date="2019-08" db="EMBL/GenBank/DDBJ databases">
        <title>In-depth cultivation of the pig gut microbiome towards novel bacterial diversity and tailored functional studies.</title>
        <authorList>
            <person name="Wylensek D."/>
            <person name="Hitch T.C.A."/>
            <person name="Clavel T."/>
        </authorList>
    </citation>
    <scope>NUCLEOTIDE SEQUENCE [LARGE SCALE GENOMIC DNA]</scope>
    <source>
        <strain evidence="10 11">Med78-601-WT-4W-RMD-3</strain>
    </source>
</reference>
<evidence type="ECO:0000256" key="2">
    <source>
        <dbReference type="ARBA" id="ARBA00008914"/>
    </source>
</evidence>
<keyword evidence="12" id="KW-1185">Reference proteome</keyword>
<dbReference type="EMBL" id="JAKNID010000009">
    <property type="protein sequence ID" value="MCG4564646.1"/>
    <property type="molecule type" value="Genomic_DNA"/>
</dbReference>
<dbReference type="InterPro" id="IPR025713">
    <property type="entry name" value="MotB-like_N_dom"/>
</dbReference>
<reference evidence="9" key="2">
    <citation type="submission" date="2022-01" db="EMBL/GenBank/DDBJ databases">
        <title>Collection of gut derived symbiotic bacterial strains cultured from healthy donors.</title>
        <authorList>
            <person name="Lin H."/>
            <person name="Kohout C."/>
            <person name="Waligurski E."/>
            <person name="Pamer E.G."/>
        </authorList>
    </citation>
    <scope>NUCLEOTIDE SEQUENCE</scope>
    <source>
        <strain evidence="9">MSK.14.39</strain>
    </source>
</reference>
<feature type="domain" description="OmpA-like" evidence="8">
    <location>
        <begin position="109"/>
        <end position="234"/>
    </location>
</feature>
<dbReference type="RefSeq" id="WP_154483673.1">
    <property type="nucleotide sequence ID" value="NZ_JAHLOA010000004.1"/>
</dbReference>
<accession>A0A844FGA3</accession>
<keyword evidence="4" id="KW-0812">Transmembrane</keyword>
<keyword evidence="6 7" id="KW-0472">Membrane</keyword>
<dbReference type="Proteomes" id="UP001108123">
    <property type="component" value="Unassembled WGS sequence"/>
</dbReference>
<dbReference type="PANTHER" id="PTHR30329:SF21">
    <property type="entry name" value="LIPOPROTEIN YIAD-RELATED"/>
    <property type="match status" value="1"/>
</dbReference>
<dbReference type="Proteomes" id="UP000462760">
    <property type="component" value="Unassembled WGS sequence"/>
</dbReference>
<organism evidence="10 11">
    <name type="scientific">Anaerosalibacter bizertensis</name>
    <dbReference type="NCBI Taxonomy" id="932217"/>
    <lineage>
        <taxon>Bacteria</taxon>
        <taxon>Bacillati</taxon>
        <taxon>Bacillota</taxon>
        <taxon>Tissierellia</taxon>
        <taxon>Tissierellales</taxon>
        <taxon>Sporanaerobacteraceae</taxon>
        <taxon>Anaerosalibacter</taxon>
    </lineage>
</organism>
<dbReference type="SUPFAM" id="SSF103088">
    <property type="entry name" value="OmpA-like"/>
    <property type="match status" value="1"/>
</dbReference>
<dbReference type="CDD" id="cd07185">
    <property type="entry name" value="OmpA_C-like"/>
    <property type="match status" value="1"/>
</dbReference>
<dbReference type="EMBL" id="VULR01000004">
    <property type="protein sequence ID" value="MSS42998.1"/>
    <property type="molecule type" value="Genomic_DNA"/>
</dbReference>
<dbReference type="AlphaFoldDB" id="A0A844FGA3"/>
<dbReference type="PANTHER" id="PTHR30329">
    <property type="entry name" value="STATOR ELEMENT OF FLAGELLAR MOTOR COMPLEX"/>
    <property type="match status" value="1"/>
</dbReference>
<dbReference type="PROSITE" id="PS51123">
    <property type="entry name" value="OMPA_2"/>
    <property type="match status" value="1"/>
</dbReference>
<comment type="caution">
    <text evidence="10">The sequence shown here is derived from an EMBL/GenBank/DDBJ whole genome shotgun (WGS) entry which is preliminary data.</text>
</comment>
<evidence type="ECO:0000313" key="12">
    <source>
        <dbReference type="Proteomes" id="UP001108123"/>
    </source>
</evidence>
<evidence type="ECO:0000256" key="5">
    <source>
        <dbReference type="ARBA" id="ARBA00022989"/>
    </source>
</evidence>
<dbReference type="GO" id="GO:0005886">
    <property type="term" value="C:plasma membrane"/>
    <property type="evidence" value="ECO:0007669"/>
    <property type="project" value="UniProtKB-SubCell"/>
</dbReference>